<dbReference type="RefSeq" id="WP_187303639.1">
    <property type="nucleotide sequence ID" value="NZ_JACRYT010000014.1"/>
</dbReference>
<dbReference type="Gene3D" id="1.10.10.10">
    <property type="entry name" value="Winged helix-like DNA-binding domain superfamily/Winged helix DNA-binding domain"/>
    <property type="match status" value="1"/>
</dbReference>
<evidence type="ECO:0000313" key="6">
    <source>
        <dbReference type="Proteomes" id="UP000602647"/>
    </source>
</evidence>
<dbReference type="EMBL" id="JACRYT010000014">
    <property type="protein sequence ID" value="MBC6680539.1"/>
    <property type="molecule type" value="Genomic_DNA"/>
</dbReference>
<dbReference type="GO" id="GO:0003677">
    <property type="term" value="F:DNA binding"/>
    <property type="evidence" value="ECO:0007669"/>
    <property type="project" value="UniProtKB-KW"/>
</dbReference>
<comment type="similarity">
    <text evidence="1">Belongs to the BlaI transcriptional regulatory family.</text>
</comment>
<sequence>MKQVPQISQAEYEVMKIIWKYAPIATSQVVERLSDSKWSPKTIQTMLLRLVKKGALANEKQGRSFVYTPLVGAEEYRLQASHRFLDRLYDGALGSMVLNFIEQDQLSEEEIQSLKALLDGMDKGEKDD</sequence>
<dbReference type="InterPro" id="IPR036388">
    <property type="entry name" value="WH-like_DNA-bd_sf"/>
</dbReference>
<dbReference type="Proteomes" id="UP000602647">
    <property type="component" value="Unassembled WGS sequence"/>
</dbReference>
<gene>
    <name evidence="5" type="ORF">H9L42_11980</name>
</gene>
<dbReference type="InterPro" id="IPR005650">
    <property type="entry name" value="BlaI_family"/>
</dbReference>
<evidence type="ECO:0000256" key="4">
    <source>
        <dbReference type="ARBA" id="ARBA00023163"/>
    </source>
</evidence>
<evidence type="ECO:0000256" key="2">
    <source>
        <dbReference type="ARBA" id="ARBA00023015"/>
    </source>
</evidence>
<accession>A0A923NP50</accession>
<protein>
    <submittedName>
        <fullName evidence="5">BlaI/MecI/CopY family transcriptional regulator</fullName>
    </submittedName>
</protein>
<organism evidence="5 6">
    <name type="scientific">Zhenpiania hominis</name>
    <dbReference type="NCBI Taxonomy" id="2763644"/>
    <lineage>
        <taxon>Bacteria</taxon>
        <taxon>Bacillati</taxon>
        <taxon>Bacillota</taxon>
        <taxon>Clostridia</taxon>
        <taxon>Peptostreptococcales</taxon>
        <taxon>Anaerovoracaceae</taxon>
        <taxon>Zhenpiania</taxon>
    </lineage>
</organism>
<dbReference type="Pfam" id="PF03965">
    <property type="entry name" value="Penicillinase_R"/>
    <property type="match status" value="1"/>
</dbReference>
<dbReference type="SUPFAM" id="SSF46785">
    <property type="entry name" value="Winged helix' DNA-binding domain"/>
    <property type="match status" value="1"/>
</dbReference>
<evidence type="ECO:0000256" key="3">
    <source>
        <dbReference type="ARBA" id="ARBA00023125"/>
    </source>
</evidence>
<keyword evidence="4" id="KW-0804">Transcription</keyword>
<evidence type="ECO:0000256" key="1">
    <source>
        <dbReference type="ARBA" id="ARBA00011046"/>
    </source>
</evidence>
<reference evidence="5" key="1">
    <citation type="submission" date="2020-08" db="EMBL/GenBank/DDBJ databases">
        <title>Genome public.</title>
        <authorList>
            <person name="Liu C."/>
            <person name="Sun Q."/>
        </authorList>
    </citation>
    <scope>NUCLEOTIDE SEQUENCE</scope>
    <source>
        <strain evidence="5">BX12</strain>
    </source>
</reference>
<dbReference type="InterPro" id="IPR036390">
    <property type="entry name" value="WH_DNA-bd_sf"/>
</dbReference>
<proteinExistence type="inferred from homology"/>
<name>A0A923NP50_9FIRM</name>
<comment type="caution">
    <text evidence="5">The sequence shown here is derived from an EMBL/GenBank/DDBJ whole genome shotgun (WGS) entry which is preliminary data.</text>
</comment>
<dbReference type="Gene3D" id="1.10.4040.10">
    <property type="entry name" value="Penicillinase repressor domain"/>
    <property type="match status" value="1"/>
</dbReference>
<keyword evidence="3" id="KW-0238">DNA-binding</keyword>
<keyword evidence="6" id="KW-1185">Reference proteome</keyword>
<dbReference type="GO" id="GO:0045892">
    <property type="term" value="P:negative regulation of DNA-templated transcription"/>
    <property type="evidence" value="ECO:0007669"/>
    <property type="project" value="InterPro"/>
</dbReference>
<dbReference type="AlphaFoldDB" id="A0A923NP50"/>
<evidence type="ECO:0000313" key="5">
    <source>
        <dbReference type="EMBL" id="MBC6680539.1"/>
    </source>
</evidence>
<keyword evidence="2" id="KW-0805">Transcription regulation</keyword>
<dbReference type="PIRSF" id="PIRSF019455">
    <property type="entry name" value="CopR_AtkY"/>
    <property type="match status" value="1"/>
</dbReference>